<proteinExistence type="predicted"/>
<evidence type="ECO:0000313" key="2">
    <source>
        <dbReference type="Proteomes" id="UP001145114"/>
    </source>
</evidence>
<comment type="caution">
    <text evidence="1">The sequence shown here is derived from an EMBL/GenBank/DDBJ whole genome shotgun (WGS) entry which is preliminary data.</text>
</comment>
<protein>
    <submittedName>
        <fullName evidence="1">Translational activator for mitochondrial COX1</fullName>
    </submittedName>
</protein>
<keyword evidence="2" id="KW-1185">Reference proteome</keyword>
<name>A0ACC1HQY6_9FUNG</name>
<dbReference type="Proteomes" id="UP001145114">
    <property type="component" value="Unassembled WGS sequence"/>
</dbReference>
<gene>
    <name evidence="1" type="primary">MSS51_2</name>
    <name evidence="1" type="ORF">EV182_004797</name>
</gene>
<accession>A0ACC1HQY6</accession>
<sequence length="237" mass="27148">MGAVIHPLSPFTLKTGLTTEGLKSISAIRATIKEHELAKSDKQMSMHTRPLRLFVLGARAEAMLPPHVFLQLSYLLPHSPIHVYFVGPECIPSPDQNHSTVSVTSRLVLKFHKNLFRDAIWNFAPFDPYTDVFFLFSPGLGHPLGHPMWQPTVDKLLETKCAVYATGYHEQDIQRDIDVLNEDFGPVMDWLLEPQLNPFRSLKRDFGIRDLREWAIANWGIYAFRGKRYEVQHKTGE</sequence>
<organism evidence="1 2">
    <name type="scientific">Spiromyces aspiralis</name>
    <dbReference type="NCBI Taxonomy" id="68401"/>
    <lineage>
        <taxon>Eukaryota</taxon>
        <taxon>Fungi</taxon>
        <taxon>Fungi incertae sedis</taxon>
        <taxon>Zoopagomycota</taxon>
        <taxon>Kickxellomycotina</taxon>
        <taxon>Kickxellomycetes</taxon>
        <taxon>Kickxellales</taxon>
        <taxon>Kickxellaceae</taxon>
        <taxon>Spiromyces</taxon>
    </lineage>
</organism>
<reference evidence="1" key="1">
    <citation type="submission" date="2022-06" db="EMBL/GenBank/DDBJ databases">
        <title>Phylogenomic reconstructions and comparative analyses of Kickxellomycotina fungi.</title>
        <authorList>
            <person name="Reynolds N.K."/>
            <person name="Stajich J.E."/>
            <person name="Barry K."/>
            <person name="Grigoriev I.V."/>
            <person name="Crous P."/>
            <person name="Smith M.E."/>
        </authorList>
    </citation>
    <scope>NUCLEOTIDE SEQUENCE</scope>
    <source>
        <strain evidence="1">RSA 2271</strain>
    </source>
</reference>
<dbReference type="EMBL" id="JAMZIH010001557">
    <property type="protein sequence ID" value="KAJ1678091.1"/>
    <property type="molecule type" value="Genomic_DNA"/>
</dbReference>
<evidence type="ECO:0000313" key="1">
    <source>
        <dbReference type="EMBL" id="KAJ1678091.1"/>
    </source>
</evidence>